<reference evidence="13" key="1">
    <citation type="submission" date="2019-08" db="EMBL/GenBank/DDBJ databases">
        <title>The improved chromosome-level genome for the pearl oyster Pinctada fucata martensii using PacBio sequencing and Hi-C.</title>
        <authorList>
            <person name="Zheng Z."/>
        </authorList>
    </citation>
    <scope>NUCLEOTIDE SEQUENCE</scope>
    <source>
        <strain evidence="13">ZZ-2019</strain>
        <tissue evidence="13">Adductor muscle</tissue>
    </source>
</reference>
<keyword evidence="6 11" id="KW-1133">Transmembrane helix</keyword>
<dbReference type="GO" id="GO:0005886">
    <property type="term" value="C:plasma membrane"/>
    <property type="evidence" value="ECO:0007669"/>
    <property type="project" value="TreeGrafter"/>
</dbReference>
<dbReference type="FunFam" id="3.30.70.1230:FF:000015">
    <property type="entry name" value="Guanylate cyclase"/>
    <property type="match status" value="1"/>
</dbReference>
<dbReference type="Gene3D" id="6.10.250.780">
    <property type="match status" value="1"/>
</dbReference>
<evidence type="ECO:0000313" key="13">
    <source>
        <dbReference type="EMBL" id="KAK3085615.1"/>
    </source>
</evidence>
<dbReference type="InterPro" id="IPR013587">
    <property type="entry name" value="Nitrate/nitrite_sensing"/>
</dbReference>
<comment type="caution">
    <text evidence="13">The sequence shown here is derived from an EMBL/GenBank/DDBJ whole genome shotgun (WGS) entry which is preliminary data.</text>
</comment>
<dbReference type="InterPro" id="IPR029787">
    <property type="entry name" value="Nucleotide_cyclase"/>
</dbReference>
<dbReference type="PROSITE" id="PS50125">
    <property type="entry name" value="GUANYLATE_CYCLASE_2"/>
    <property type="match status" value="1"/>
</dbReference>
<dbReference type="EC" id="4.6.1.2" evidence="2"/>
<dbReference type="PANTHER" id="PTHR11920">
    <property type="entry name" value="GUANYLYL CYCLASE"/>
    <property type="match status" value="1"/>
</dbReference>
<dbReference type="PANTHER" id="PTHR11920:SF501">
    <property type="entry name" value="GUANYLATE CYCLASE 32E"/>
    <property type="match status" value="1"/>
</dbReference>
<evidence type="ECO:0000256" key="9">
    <source>
        <dbReference type="ARBA" id="ARBA00023293"/>
    </source>
</evidence>
<evidence type="ECO:0000256" key="2">
    <source>
        <dbReference type="ARBA" id="ARBA00012202"/>
    </source>
</evidence>
<dbReference type="Pfam" id="PF07701">
    <property type="entry name" value="HNOBA"/>
    <property type="match status" value="1"/>
</dbReference>
<comment type="subcellular location">
    <subcellularLocation>
        <location evidence="1">Membrane</location>
        <topology evidence="1">Single-pass type I membrane protein</topology>
    </subcellularLocation>
</comment>
<feature type="transmembrane region" description="Helical" evidence="11">
    <location>
        <begin position="372"/>
        <end position="396"/>
    </location>
</feature>
<dbReference type="SUPFAM" id="SSF55073">
    <property type="entry name" value="Nucleotide cyclase"/>
    <property type="match status" value="1"/>
</dbReference>
<evidence type="ECO:0000313" key="14">
    <source>
        <dbReference type="Proteomes" id="UP001186944"/>
    </source>
</evidence>
<organism evidence="13 14">
    <name type="scientific">Pinctada imbricata</name>
    <name type="common">Atlantic pearl-oyster</name>
    <name type="synonym">Pinctada martensii</name>
    <dbReference type="NCBI Taxonomy" id="66713"/>
    <lineage>
        <taxon>Eukaryota</taxon>
        <taxon>Metazoa</taxon>
        <taxon>Spiralia</taxon>
        <taxon>Lophotrochozoa</taxon>
        <taxon>Mollusca</taxon>
        <taxon>Bivalvia</taxon>
        <taxon>Autobranchia</taxon>
        <taxon>Pteriomorphia</taxon>
        <taxon>Pterioida</taxon>
        <taxon>Pterioidea</taxon>
        <taxon>Pteriidae</taxon>
        <taxon>Pinctada</taxon>
    </lineage>
</organism>
<feature type="region of interest" description="Disordered" evidence="10">
    <location>
        <begin position="640"/>
        <end position="676"/>
    </location>
</feature>
<evidence type="ECO:0000256" key="11">
    <source>
        <dbReference type="SAM" id="Phobius"/>
    </source>
</evidence>
<dbReference type="GO" id="GO:0000166">
    <property type="term" value="F:nucleotide binding"/>
    <property type="evidence" value="ECO:0007669"/>
    <property type="project" value="UniProtKB-KW"/>
</dbReference>
<gene>
    <name evidence="13" type="ORF">FSP39_006132</name>
</gene>
<keyword evidence="5" id="KW-0547">Nucleotide-binding</keyword>
<dbReference type="InterPro" id="IPR050401">
    <property type="entry name" value="Cyclic_nucleotide_synthase"/>
</dbReference>
<evidence type="ECO:0000256" key="6">
    <source>
        <dbReference type="ARBA" id="ARBA00022989"/>
    </source>
</evidence>
<dbReference type="Proteomes" id="UP001186944">
    <property type="component" value="Unassembled WGS sequence"/>
</dbReference>
<feature type="transmembrane region" description="Helical" evidence="11">
    <location>
        <begin position="76"/>
        <end position="96"/>
    </location>
</feature>
<keyword evidence="3 11" id="KW-0812">Transmembrane</keyword>
<keyword evidence="14" id="KW-1185">Reference proteome</keyword>
<dbReference type="Pfam" id="PF00211">
    <property type="entry name" value="Guanylate_cyc"/>
    <property type="match status" value="1"/>
</dbReference>
<proteinExistence type="predicted"/>
<dbReference type="EMBL" id="VSWD01000012">
    <property type="protein sequence ID" value="KAK3085615.1"/>
    <property type="molecule type" value="Genomic_DNA"/>
</dbReference>
<sequence>MDWIKKKVDSRVRPSVVNDNYEDSNRNSVESMTASQLNMAVMEMLHSSGTGNKNCDAICRGNPITESGKRQQLLKMLSIVFIPVSVLLGMTANSFITTVDNYVQSKSIRNSIAYSTDIGKFLRFLQRERDMSALYVSIIGPETKSFLMRRYADTDNALDQLRTWNLQSRGKGSQFETKDRFLTYLNRHRYQLDTTVRTSRDEIQFYTGIIEVFLGWLYDEIKEARSGSIWKTVVAYQEIIVASEYIGRERAYGVIFYAYGGFRNRDEYILFMEAQDIANVTFTSCRRYSEIAFQTYDMEIAQQVELLNIINEMRFEIRSNNSKHLRGSLAKTNSWFENMTLYQDVVRTVQKKIADRLNNMLQEVERRDLTNIAVTSAVFVAIVIICPLILAAVYLLTSEIQKYSIKIAARTNALNKEKRRTNKLLYQMLPKSIAEKLKLNQTVEAEEFQEATIFFSDIVGFTKISSQSSPLQVVDMLNSLYLCFDDRISMYEVYKVETIGDAYMVVSGVPRQNGHRHAAEIGTMALDLLKKIKCLEIPHLPGTKFKLRIGCHSGRVVAGVVGSKMPRYCLFGETVSVASKMESLGKSNKVHISQVTHDILLKVGGFVMEERLEEVTKADPELSNAFKGDSKTYWLKKLAGRRGSGALSEASTGTSEKDDGGKEEDVSGGKGIMTEQ</sequence>
<dbReference type="Gene3D" id="3.30.70.1230">
    <property type="entry name" value="Nucleotide cyclase"/>
    <property type="match status" value="1"/>
</dbReference>
<keyword evidence="4" id="KW-0732">Signal</keyword>
<dbReference type="GO" id="GO:0007168">
    <property type="term" value="P:receptor guanylyl cyclase signaling pathway"/>
    <property type="evidence" value="ECO:0007669"/>
    <property type="project" value="TreeGrafter"/>
</dbReference>
<keyword evidence="7 11" id="KW-0472">Membrane</keyword>
<evidence type="ECO:0000256" key="8">
    <source>
        <dbReference type="ARBA" id="ARBA00023239"/>
    </source>
</evidence>
<protein>
    <recommendedName>
        <fullName evidence="2">guanylate cyclase</fullName>
        <ecNumber evidence="2">4.6.1.2</ecNumber>
    </recommendedName>
</protein>
<name>A0AA88XJP3_PINIB</name>
<feature type="domain" description="Guanylate cyclase" evidence="12">
    <location>
        <begin position="452"/>
        <end position="582"/>
    </location>
</feature>
<dbReference type="SMART" id="SM00044">
    <property type="entry name" value="CYCc"/>
    <property type="match status" value="1"/>
</dbReference>
<evidence type="ECO:0000256" key="4">
    <source>
        <dbReference type="ARBA" id="ARBA00022729"/>
    </source>
</evidence>
<evidence type="ECO:0000256" key="7">
    <source>
        <dbReference type="ARBA" id="ARBA00023136"/>
    </source>
</evidence>
<keyword evidence="8" id="KW-0456">Lyase</keyword>
<keyword evidence="9" id="KW-0141">cGMP biosynthesis</keyword>
<evidence type="ECO:0000256" key="3">
    <source>
        <dbReference type="ARBA" id="ARBA00022692"/>
    </source>
</evidence>
<evidence type="ECO:0000256" key="1">
    <source>
        <dbReference type="ARBA" id="ARBA00004479"/>
    </source>
</evidence>
<dbReference type="GO" id="GO:0004383">
    <property type="term" value="F:guanylate cyclase activity"/>
    <property type="evidence" value="ECO:0007669"/>
    <property type="project" value="UniProtKB-EC"/>
</dbReference>
<dbReference type="Pfam" id="PF08376">
    <property type="entry name" value="NIT"/>
    <property type="match status" value="1"/>
</dbReference>
<dbReference type="GO" id="GO:0001653">
    <property type="term" value="F:peptide receptor activity"/>
    <property type="evidence" value="ECO:0007669"/>
    <property type="project" value="TreeGrafter"/>
</dbReference>
<dbReference type="InterPro" id="IPR011645">
    <property type="entry name" value="HNOB_dom_associated"/>
</dbReference>
<evidence type="ECO:0000259" key="12">
    <source>
        <dbReference type="PROSITE" id="PS50125"/>
    </source>
</evidence>
<dbReference type="CDD" id="cd07302">
    <property type="entry name" value="CHD"/>
    <property type="match status" value="1"/>
</dbReference>
<feature type="compositionally biased region" description="Basic and acidic residues" evidence="10">
    <location>
        <begin position="655"/>
        <end position="667"/>
    </location>
</feature>
<dbReference type="GO" id="GO:0035556">
    <property type="term" value="P:intracellular signal transduction"/>
    <property type="evidence" value="ECO:0007669"/>
    <property type="project" value="InterPro"/>
</dbReference>
<evidence type="ECO:0000256" key="10">
    <source>
        <dbReference type="SAM" id="MobiDB-lite"/>
    </source>
</evidence>
<dbReference type="InterPro" id="IPR001054">
    <property type="entry name" value="A/G_cyclase"/>
</dbReference>
<dbReference type="GO" id="GO:0004016">
    <property type="term" value="F:adenylate cyclase activity"/>
    <property type="evidence" value="ECO:0007669"/>
    <property type="project" value="TreeGrafter"/>
</dbReference>
<accession>A0AA88XJP3</accession>
<dbReference type="AlphaFoldDB" id="A0AA88XJP3"/>
<evidence type="ECO:0000256" key="5">
    <source>
        <dbReference type="ARBA" id="ARBA00022741"/>
    </source>
</evidence>